<dbReference type="Pfam" id="PF00440">
    <property type="entry name" value="TetR_N"/>
    <property type="match status" value="1"/>
</dbReference>
<keyword evidence="7" id="KW-1185">Reference proteome</keyword>
<dbReference type="InterPro" id="IPR009057">
    <property type="entry name" value="Homeodomain-like_sf"/>
</dbReference>
<dbReference type="RefSeq" id="WP_344793709.1">
    <property type="nucleotide sequence ID" value="NZ_BAABAU010000001.1"/>
</dbReference>
<dbReference type="SUPFAM" id="SSF46689">
    <property type="entry name" value="Homeodomain-like"/>
    <property type="match status" value="1"/>
</dbReference>
<dbReference type="PANTHER" id="PTHR30055">
    <property type="entry name" value="HTH-TYPE TRANSCRIPTIONAL REGULATOR RUTR"/>
    <property type="match status" value="1"/>
</dbReference>
<evidence type="ECO:0000259" key="5">
    <source>
        <dbReference type="PROSITE" id="PS50977"/>
    </source>
</evidence>
<evidence type="ECO:0000313" key="7">
    <source>
        <dbReference type="Proteomes" id="UP001501594"/>
    </source>
</evidence>
<organism evidence="6 7">
    <name type="scientific">Frondihabitans peucedani</name>
    <dbReference type="NCBI Taxonomy" id="598626"/>
    <lineage>
        <taxon>Bacteria</taxon>
        <taxon>Bacillati</taxon>
        <taxon>Actinomycetota</taxon>
        <taxon>Actinomycetes</taxon>
        <taxon>Micrococcales</taxon>
        <taxon>Microbacteriaceae</taxon>
        <taxon>Frondihabitans</taxon>
    </lineage>
</organism>
<name>A0ABP8DZ19_9MICO</name>
<protein>
    <submittedName>
        <fullName evidence="6">TetR family transcriptional regulator</fullName>
    </submittedName>
</protein>
<evidence type="ECO:0000256" key="2">
    <source>
        <dbReference type="ARBA" id="ARBA00023125"/>
    </source>
</evidence>
<dbReference type="EMBL" id="BAABAU010000001">
    <property type="protein sequence ID" value="GAA4265161.1"/>
    <property type="molecule type" value="Genomic_DNA"/>
</dbReference>
<dbReference type="InterPro" id="IPR049445">
    <property type="entry name" value="TetR_SbtR-like_C"/>
</dbReference>
<dbReference type="SUPFAM" id="SSF48498">
    <property type="entry name" value="Tetracyclin repressor-like, C-terminal domain"/>
    <property type="match status" value="1"/>
</dbReference>
<gene>
    <name evidence="6" type="ORF">GCM10022256_07730</name>
</gene>
<proteinExistence type="predicted"/>
<dbReference type="Gene3D" id="1.10.357.10">
    <property type="entry name" value="Tetracycline Repressor, domain 2"/>
    <property type="match status" value="1"/>
</dbReference>
<sequence>MTLAEMLEGLRPRRLDARRNFDAVLAAAADAFGESGADVGMEDIARRAGVGVATLYRNFPTRVALMEAVYLAAVDELVSFGSGSDDADSWTALRRWLEKFGDFMRTKHPVVSVLTEQSEVYAPARDAIYGIAVPLFDHAREDGQIRAGVVADDVMRVIFAVTGGLYRDTAQRGRALQIVLDGIRTPGPV</sequence>
<feature type="domain" description="HTH tetR-type" evidence="5">
    <location>
        <begin position="18"/>
        <end position="77"/>
    </location>
</feature>
<dbReference type="PRINTS" id="PR00455">
    <property type="entry name" value="HTHTETR"/>
</dbReference>
<feature type="DNA-binding region" description="H-T-H motif" evidence="4">
    <location>
        <begin position="40"/>
        <end position="59"/>
    </location>
</feature>
<evidence type="ECO:0000256" key="4">
    <source>
        <dbReference type="PROSITE-ProRule" id="PRU00335"/>
    </source>
</evidence>
<accession>A0ABP8DZ19</accession>
<dbReference type="InterPro" id="IPR001647">
    <property type="entry name" value="HTH_TetR"/>
</dbReference>
<dbReference type="InterPro" id="IPR050109">
    <property type="entry name" value="HTH-type_TetR-like_transc_reg"/>
</dbReference>
<keyword evidence="3" id="KW-0804">Transcription</keyword>
<dbReference type="PROSITE" id="PS50977">
    <property type="entry name" value="HTH_TETR_2"/>
    <property type="match status" value="1"/>
</dbReference>
<keyword evidence="1" id="KW-0805">Transcription regulation</keyword>
<evidence type="ECO:0000313" key="6">
    <source>
        <dbReference type="EMBL" id="GAA4265161.1"/>
    </source>
</evidence>
<dbReference type="InterPro" id="IPR036271">
    <property type="entry name" value="Tet_transcr_reg_TetR-rel_C_sf"/>
</dbReference>
<reference evidence="7" key="1">
    <citation type="journal article" date="2019" name="Int. J. Syst. Evol. Microbiol.">
        <title>The Global Catalogue of Microorganisms (GCM) 10K type strain sequencing project: providing services to taxonomists for standard genome sequencing and annotation.</title>
        <authorList>
            <consortium name="The Broad Institute Genomics Platform"/>
            <consortium name="The Broad Institute Genome Sequencing Center for Infectious Disease"/>
            <person name="Wu L."/>
            <person name="Ma J."/>
        </authorList>
    </citation>
    <scope>NUCLEOTIDE SEQUENCE [LARGE SCALE GENOMIC DNA]</scope>
    <source>
        <strain evidence="7">JCM 17442</strain>
    </source>
</reference>
<evidence type="ECO:0000256" key="3">
    <source>
        <dbReference type="ARBA" id="ARBA00023163"/>
    </source>
</evidence>
<evidence type="ECO:0000256" key="1">
    <source>
        <dbReference type="ARBA" id="ARBA00023015"/>
    </source>
</evidence>
<dbReference type="PANTHER" id="PTHR30055:SF234">
    <property type="entry name" value="HTH-TYPE TRANSCRIPTIONAL REGULATOR BETI"/>
    <property type="match status" value="1"/>
</dbReference>
<comment type="caution">
    <text evidence="6">The sequence shown here is derived from an EMBL/GenBank/DDBJ whole genome shotgun (WGS) entry which is preliminary data.</text>
</comment>
<dbReference type="Proteomes" id="UP001501594">
    <property type="component" value="Unassembled WGS sequence"/>
</dbReference>
<dbReference type="Pfam" id="PF21597">
    <property type="entry name" value="TetR_C_43"/>
    <property type="match status" value="1"/>
</dbReference>
<keyword evidence="2 4" id="KW-0238">DNA-binding</keyword>